<dbReference type="Pfam" id="PF06775">
    <property type="entry name" value="Seipin"/>
    <property type="match status" value="1"/>
</dbReference>
<keyword evidence="4 7" id="KW-1133">Transmembrane helix</keyword>
<keyword evidence="6 7" id="KW-0472">Membrane</keyword>
<organism evidence="8 10">
    <name type="scientific">Vitis vinifera</name>
    <name type="common">Grape</name>
    <dbReference type="NCBI Taxonomy" id="29760"/>
    <lineage>
        <taxon>Eukaryota</taxon>
        <taxon>Viridiplantae</taxon>
        <taxon>Streptophyta</taxon>
        <taxon>Embryophyta</taxon>
        <taxon>Tracheophyta</taxon>
        <taxon>Spermatophyta</taxon>
        <taxon>Magnoliopsida</taxon>
        <taxon>eudicotyledons</taxon>
        <taxon>Gunneridae</taxon>
        <taxon>Pentapetalae</taxon>
        <taxon>rosids</taxon>
        <taxon>Vitales</taxon>
        <taxon>Vitaceae</taxon>
        <taxon>Viteae</taxon>
        <taxon>Vitis</taxon>
    </lineage>
</organism>
<keyword evidence="3" id="KW-0256">Endoplasmic reticulum</keyword>
<dbReference type="Proteomes" id="UP000288805">
    <property type="component" value="Unassembled WGS sequence"/>
</dbReference>
<evidence type="ECO:0000256" key="4">
    <source>
        <dbReference type="ARBA" id="ARBA00022989"/>
    </source>
</evidence>
<evidence type="ECO:0000313" key="8">
    <source>
        <dbReference type="EMBL" id="RVW16105.1"/>
    </source>
</evidence>
<dbReference type="GO" id="GO:0005789">
    <property type="term" value="C:endoplasmic reticulum membrane"/>
    <property type="evidence" value="ECO:0007669"/>
    <property type="project" value="UniProtKB-SubCell"/>
</dbReference>
<keyword evidence="2 7" id="KW-0812">Transmembrane</keyword>
<evidence type="ECO:0000313" key="9">
    <source>
        <dbReference type="EMBL" id="RVX07427.1"/>
    </source>
</evidence>
<dbReference type="EMBL" id="QGNW01002591">
    <property type="protein sequence ID" value="RVW16105.1"/>
    <property type="molecule type" value="Genomic_DNA"/>
</dbReference>
<protein>
    <submittedName>
        <fullName evidence="8">Seipin-1</fullName>
    </submittedName>
</protein>
<evidence type="ECO:0000256" key="7">
    <source>
        <dbReference type="SAM" id="Phobius"/>
    </source>
</evidence>
<evidence type="ECO:0000256" key="6">
    <source>
        <dbReference type="ARBA" id="ARBA00023136"/>
    </source>
</evidence>
<proteinExistence type="predicted"/>
<reference evidence="8 10" key="1">
    <citation type="journal article" date="2018" name="PLoS Genet.">
        <title>Population sequencing reveals clonal diversity and ancestral inbreeding in the grapevine cultivar Chardonnay.</title>
        <authorList>
            <person name="Roach M.J."/>
            <person name="Johnson D.L."/>
            <person name="Bohlmann J."/>
            <person name="van Vuuren H.J."/>
            <person name="Jones S.J."/>
            <person name="Pretorius I.S."/>
            <person name="Schmidt S.A."/>
            <person name="Borneman A.R."/>
        </authorList>
    </citation>
    <scope>NUCLEOTIDE SEQUENCE [LARGE SCALE GENOMIC DNA]</scope>
    <source>
        <strain evidence="10">cv. Chardonnay</strain>
        <strain evidence="8">I10V1</strain>
        <tissue evidence="8">Leaf</tissue>
    </source>
</reference>
<comment type="caution">
    <text evidence="8">The sequence shown here is derived from an EMBL/GenBank/DDBJ whole genome shotgun (WGS) entry which is preliminary data.</text>
</comment>
<feature type="transmembrane region" description="Helical" evidence="7">
    <location>
        <begin position="30"/>
        <end position="50"/>
    </location>
</feature>
<evidence type="ECO:0000313" key="10">
    <source>
        <dbReference type="Proteomes" id="UP000288805"/>
    </source>
</evidence>
<name>A0A438BYL3_VITVI</name>
<dbReference type="PANTHER" id="PTHR21212:SF5">
    <property type="entry name" value="SEIPIN-1"/>
    <property type="match status" value="1"/>
</dbReference>
<comment type="subcellular location">
    <subcellularLocation>
        <location evidence="1">Endoplasmic reticulum membrane</location>
        <topology evidence="1">Multi-pass membrane protein</topology>
    </subcellularLocation>
</comment>
<evidence type="ECO:0000256" key="1">
    <source>
        <dbReference type="ARBA" id="ARBA00004477"/>
    </source>
</evidence>
<dbReference type="CDD" id="cd23995">
    <property type="entry name" value="Seipin_BSCL2_like"/>
    <property type="match status" value="1"/>
</dbReference>
<dbReference type="AlphaFoldDB" id="A0A438BYL3"/>
<dbReference type="PANTHER" id="PTHR21212">
    <property type="entry name" value="BERNARDINELLI-SEIP CONGENITAL LIPODYSTROPHY 2 HOMOLOG BSCL2 PROTEIN"/>
    <property type="match status" value="1"/>
</dbReference>
<sequence length="188" mass="20834">MEEEEEEEYSFLMAKPPPWFTVLLSFQADLIHNCIFTLLAPVTTLFSILSESYQRAEEAKDSVKSAAKNVPSKVAHGSSLMVRKLAWGLLGAAYMGIVLVAVMVVAVVVGVGLVQLWVEEPVFLRESLHFDYTEPHPKAVFSFGGSKGKMGVPLGHTFYVSLRLLMPESDFNRDVGVFQVSSFVITFL</sequence>
<keyword evidence="5" id="KW-0443">Lipid metabolism</keyword>
<accession>A0A438BYL3</accession>
<dbReference type="GO" id="GO:0006629">
    <property type="term" value="P:lipid metabolic process"/>
    <property type="evidence" value="ECO:0007669"/>
    <property type="project" value="UniProtKB-KW"/>
</dbReference>
<dbReference type="InterPro" id="IPR009617">
    <property type="entry name" value="Seipin"/>
</dbReference>
<feature type="transmembrane region" description="Helical" evidence="7">
    <location>
        <begin position="85"/>
        <end position="118"/>
    </location>
</feature>
<dbReference type="GO" id="GO:0140042">
    <property type="term" value="P:lipid droplet formation"/>
    <property type="evidence" value="ECO:0007669"/>
    <property type="project" value="UniProtKB-ARBA"/>
</dbReference>
<gene>
    <name evidence="8" type="primary">SEI1_0</name>
    <name evidence="9" type="synonym">SEI1_3</name>
    <name evidence="9" type="ORF">CK203_022502</name>
    <name evidence="8" type="ORF">CK203_079056</name>
</gene>
<evidence type="ECO:0000256" key="3">
    <source>
        <dbReference type="ARBA" id="ARBA00022824"/>
    </source>
</evidence>
<dbReference type="EMBL" id="QGNW01000046">
    <property type="protein sequence ID" value="RVX07427.1"/>
    <property type="molecule type" value="Genomic_DNA"/>
</dbReference>
<evidence type="ECO:0000256" key="5">
    <source>
        <dbReference type="ARBA" id="ARBA00023098"/>
    </source>
</evidence>
<evidence type="ECO:0000256" key="2">
    <source>
        <dbReference type="ARBA" id="ARBA00022692"/>
    </source>
</evidence>